<proteinExistence type="predicted"/>
<dbReference type="EMBL" id="JBHLTS010000021">
    <property type="protein sequence ID" value="MFC0514567.1"/>
    <property type="molecule type" value="Genomic_DNA"/>
</dbReference>
<feature type="domain" description="Glycosyltransferase 2-like" evidence="1">
    <location>
        <begin position="7"/>
        <end position="157"/>
    </location>
</feature>
<accession>A0ABV6L556</accession>
<organism evidence="2 3">
    <name type="scientific">Mucilaginibacter angelicae</name>
    <dbReference type="NCBI Taxonomy" id="869718"/>
    <lineage>
        <taxon>Bacteria</taxon>
        <taxon>Pseudomonadati</taxon>
        <taxon>Bacteroidota</taxon>
        <taxon>Sphingobacteriia</taxon>
        <taxon>Sphingobacteriales</taxon>
        <taxon>Sphingobacteriaceae</taxon>
        <taxon>Mucilaginibacter</taxon>
    </lineage>
</organism>
<evidence type="ECO:0000313" key="3">
    <source>
        <dbReference type="Proteomes" id="UP001589828"/>
    </source>
</evidence>
<dbReference type="Proteomes" id="UP001589828">
    <property type="component" value="Unassembled WGS sequence"/>
</dbReference>
<dbReference type="CDD" id="cd00761">
    <property type="entry name" value="Glyco_tranf_GTA_type"/>
    <property type="match status" value="1"/>
</dbReference>
<protein>
    <submittedName>
        <fullName evidence="2">Glycosyltransferase family 2 protein</fullName>
    </submittedName>
</protein>
<evidence type="ECO:0000313" key="2">
    <source>
        <dbReference type="EMBL" id="MFC0514567.1"/>
    </source>
</evidence>
<reference evidence="2 3" key="1">
    <citation type="submission" date="2024-09" db="EMBL/GenBank/DDBJ databases">
        <authorList>
            <person name="Sun Q."/>
            <person name="Mori K."/>
        </authorList>
    </citation>
    <scope>NUCLEOTIDE SEQUENCE [LARGE SCALE GENOMIC DNA]</scope>
    <source>
        <strain evidence="2 3">NCAIM B.02415</strain>
    </source>
</reference>
<dbReference type="InterPro" id="IPR001173">
    <property type="entry name" value="Glyco_trans_2-like"/>
</dbReference>
<dbReference type="InterPro" id="IPR029044">
    <property type="entry name" value="Nucleotide-diphossugar_trans"/>
</dbReference>
<sequence length="316" mass="35599">MDKPLISICMPAFNAGAHILQTVYSVIGQTYEHWELIIIDDGSTDDTAQKLSSLADERIIIRRQENLGQCAACNEAFHLSKGNLIKFMDADDLLSANYLEAQEKALRNTTDAIAYSAWGRFYDDAVNEARPDPSLVTGDMRPFDWLQASMTEKEVMLQCALWLIPRNILLRSGLWDERLSLINDFEFFIRILLRARELKYAGGTMLYYRSGLQGSLSAATSAAAAESAYRSIDLGTGYLLEFSSSPEVKKIAADCFQRFIYSFYPRQPVLVEQAVIKVKQLGGSSLPFPAGGYTQIMARLLGWKMTRRIKNFLNNR</sequence>
<dbReference type="RefSeq" id="WP_377022411.1">
    <property type="nucleotide sequence ID" value="NZ_JBHLTS010000021.1"/>
</dbReference>
<dbReference type="SUPFAM" id="SSF53448">
    <property type="entry name" value="Nucleotide-diphospho-sugar transferases"/>
    <property type="match status" value="1"/>
</dbReference>
<dbReference type="PANTHER" id="PTHR43685">
    <property type="entry name" value="GLYCOSYLTRANSFERASE"/>
    <property type="match status" value="1"/>
</dbReference>
<dbReference type="InterPro" id="IPR050834">
    <property type="entry name" value="Glycosyltransf_2"/>
</dbReference>
<comment type="caution">
    <text evidence="2">The sequence shown here is derived from an EMBL/GenBank/DDBJ whole genome shotgun (WGS) entry which is preliminary data.</text>
</comment>
<dbReference type="Gene3D" id="3.90.550.10">
    <property type="entry name" value="Spore Coat Polysaccharide Biosynthesis Protein SpsA, Chain A"/>
    <property type="match status" value="1"/>
</dbReference>
<evidence type="ECO:0000259" key="1">
    <source>
        <dbReference type="Pfam" id="PF00535"/>
    </source>
</evidence>
<name>A0ABV6L556_9SPHI</name>
<gene>
    <name evidence="2" type="ORF">ACFFGT_10155</name>
</gene>
<keyword evidence="3" id="KW-1185">Reference proteome</keyword>
<dbReference type="PANTHER" id="PTHR43685:SF11">
    <property type="entry name" value="GLYCOSYLTRANSFERASE TAGX-RELATED"/>
    <property type="match status" value="1"/>
</dbReference>
<dbReference type="Pfam" id="PF00535">
    <property type="entry name" value="Glycos_transf_2"/>
    <property type="match status" value="1"/>
</dbReference>